<evidence type="ECO:0000313" key="1">
    <source>
        <dbReference type="EMBL" id="MBC1197703.1"/>
    </source>
</evidence>
<dbReference type="RefSeq" id="WP_185241162.1">
    <property type="nucleotide sequence ID" value="NZ_JACEGC010000165.1"/>
</dbReference>
<proteinExistence type="predicted"/>
<evidence type="ECO:0000313" key="2">
    <source>
        <dbReference type="Proteomes" id="UP000525432"/>
    </source>
</evidence>
<accession>A0A841V2I7</accession>
<comment type="caution">
    <text evidence="1">The sequence shown here is derived from an EMBL/GenBank/DDBJ whole genome shotgun (WGS) entry which is preliminary data.</text>
</comment>
<dbReference type="EMBL" id="JACEGC010000165">
    <property type="protein sequence ID" value="MBC1197703.1"/>
    <property type="molecule type" value="Genomic_DNA"/>
</dbReference>
<sequence length="73" mass="8779">MSQTIQFHRILEMIDDLSLDEQDDLINIIRHRQIEKRREEIAKNIYQARQDYQQGKLFRGNIDDIIAVRSPIL</sequence>
<dbReference type="AlphaFoldDB" id="A0A841V2I7"/>
<dbReference type="Proteomes" id="UP000525432">
    <property type="component" value="Unassembled WGS sequence"/>
</dbReference>
<reference evidence="1 2" key="1">
    <citation type="submission" date="2020-07" db="EMBL/GenBank/DDBJ databases">
        <title>Genomes of two Microcystis aeruginosa (Cyanobacteria) strains from Florida (USA) with disparate toxicogenic potential.</title>
        <authorList>
            <person name="Lefler F.W."/>
            <person name="Barbosa M."/>
            <person name="Berthold D.E."/>
            <person name="Laughinghouse H.D. IV."/>
        </authorList>
    </citation>
    <scope>NUCLEOTIDE SEQUENCE [LARGE SCALE GENOMIC DNA]</scope>
    <source>
        <strain evidence="1 2">BLCCF158</strain>
    </source>
</reference>
<organism evidence="1 2">
    <name type="scientific">Microcystis aeruginosa BLCC-F158</name>
    <dbReference type="NCBI Taxonomy" id="2755316"/>
    <lineage>
        <taxon>Bacteria</taxon>
        <taxon>Bacillati</taxon>
        <taxon>Cyanobacteriota</taxon>
        <taxon>Cyanophyceae</taxon>
        <taxon>Oscillatoriophycideae</taxon>
        <taxon>Chroococcales</taxon>
        <taxon>Microcystaceae</taxon>
        <taxon>Microcystis</taxon>
    </lineage>
</organism>
<protein>
    <submittedName>
        <fullName evidence="1">Uncharacterized protein</fullName>
    </submittedName>
</protein>
<name>A0A841V2I7_MICAE</name>
<gene>
    <name evidence="1" type="ORF">H0901_21260</name>
</gene>